<keyword evidence="1" id="KW-0175">Coiled coil</keyword>
<protein>
    <submittedName>
        <fullName evidence="2">Uncharacterized protein</fullName>
    </submittedName>
</protein>
<evidence type="ECO:0000313" key="2">
    <source>
        <dbReference type="EMBL" id="GJT79774.1"/>
    </source>
</evidence>
<evidence type="ECO:0000313" key="3">
    <source>
        <dbReference type="Proteomes" id="UP001151760"/>
    </source>
</evidence>
<gene>
    <name evidence="2" type="ORF">Tco_1054116</name>
</gene>
<proteinExistence type="predicted"/>
<reference evidence="2" key="2">
    <citation type="submission" date="2022-01" db="EMBL/GenBank/DDBJ databases">
        <authorList>
            <person name="Yamashiro T."/>
            <person name="Shiraishi A."/>
            <person name="Satake H."/>
            <person name="Nakayama K."/>
        </authorList>
    </citation>
    <scope>NUCLEOTIDE SEQUENCE</scope>
</reference>
<evidence type="ECO:0000256" key="1">
    <source>
        <dbReference type="SAM" id="Coils"/>
    </source>
</evidence>
<reference evidence="2" key="1">
    <citation type="journal article" date="2022" name="Int. J. Mol. Sci.">
        <title>Draft Genome of Tanacetum Coccineum: Genomic Comparison of Closely Related Tanacetum-Family Plants.</title>
        <authorList>
            <person name="Yamashiro T."/>
            <person name="Shiraishi A."/>
            <person name="Nakayama K."/>
            <person name="Satake H."/>
        </authorList>
    </citation>
    <scope>NUCLEOTIDE SEQUENCE</scope>
</reference>
<name>A0ABQ5GWR8_9ASTR</name>
<accession>A0ABQ5GWR8</accession>
<comment type="caution">
    <text evidence="2">The sequence shown here is derived from an EMBL/GenBank/DDBJ whole genome shotgun (WGS) entry which is preliminary data.</text>
</comment>
<sequence>MNPSSPKCVHFINSVVILRTEDEVMGEENVKPNVIKCNDHEMTAKAKEKVEEESEDEFEEEIEEKEEEDIEYFDTFPTLEELGYHEWLLKYPKPSWVKAKIKIGSLNNVKFSCMIGHFEKKQAYIDLESTTNVMSRLHYNWIMSGRLIYDMKEGIVAFEVDNEKLNIFKMPHKMEMFKNVDVTGVSTDSIPPFVVGGDDDGNEKTHYSDSLNLGPELVPSCYVIFDFEPLSLSFDFGFTAALAILVTGGSQSRQHESHHQFFPVDTSLIHKESHKSPTKSLFDVGSSGISIFTVNTEVSLGCSGIITRIMRRTLVNSL</sequence>
<organism evidence="2 3">
    <name type="scientific">Tanacetum coccineum</name>
    <dbReference type="NCBI Taxonomy" id="301880"/>
    <lineage>
        <taxon>Eukaryota</taxon>
        <taxon>Viridiplantae</taxon>
        <taxon>Streptophyta</taxon>
        <taxon>Embryophyta</taxon>
        <taxon>Tracheophyta</taxon>
        <taxon>Spermatophyta</taxon>
        <taxon>Magnoliopsida</taxon>
        <taxon>eudicotyledons</taxon>
        <taxon>Gunneridae</taxon>
        <taxon>Pentapetalae</taxon>
        <taxon>asterids</taxon>
        <taxon>campanulids</taxon>
        <taxon>Asterales</taxon>
        <taxon>Asteraceae</taxon>
        <taxon>Asteroideae</taxon>
        <taxon>Anthemideae</taxon>
        <taxon>Anthemidinae</taxon>
        <taxon>Tanacetum</taxon>
    </lineage>
</organism>
<feature type="coiled-coil region" evidence="1">
    <location>
        <begin position="44"/>
        <end position="71"/>
    </location>
</feature>
<keyword evidence="3" id="KW-1185">Reference proteome</keyword>
<dbReference type="Proteomes" id="UP001151760">
    <property type="component" value="Unassembled WGS sequence"/>
</dbReference>
<dbReference type="EMBL" id="BQNB010018930">
    <property type="protein sequence ID" value="GJT79774.1"/>
    <property type="molecule type" value="Genomic_DNA"/>
</dbReference>